<dbReference type="Pfam" id="PF00561">
    <property type="entry name" value="Abhydrolase_1"/>
    <property type="match status" value="1"/>
</dbReference>
<dbReference type="RefSeq" id="WP_203923566.1">
    <property type="nucleotide sequence ID" value="NZ_BONZ01000089.1"/>
</dbReference>
<dbReference type="InterPro" id="IPR050266">
    <property type="entry name" value="AB_hydrolase_sf"/>
</dbReference>
<dbReference type="Gene3D" id="3.40.50.1820">
    <property type="entry name" value="alpha/beta hydrolase"/>
    <property type="match status" value="1"/>
</dbReference>
<dbReference type="SUPFAM" id="SSF53474">
    <property type="entry name" value="alpha/beta-Hydrolases"/>
    <property type="match status" value="1"/>
</dbReference>
<dbReference type="PRINTS" id="PR00111">
    <property type="entry name" value="ABHYDROLASE"/>
</dbReference>
<reference evidence="2" key="1">
    <citation type="submission" date="2021-01" db="EMBL/GenBank/DDBJ databases">
        <title>Whole genome shotgun sequence of Rugosimonospora africana NBRC 104875.</title>
        <authorList>
            <person name="Komaki H."/>
            <person name="Tamura T."/>
        </authorList>
    </citation>
    <scope>NUCLEOTIDE SEQUENCE</scope>
    <source>
        <strain evidence="2">NBRC 104875</strain>
    </source>
</reference>
<dbReference type="PANTHER" id="PTHR43798:SF33">
    <property type="entry name" value="HYDROLASE, PUTATIVE (AFU_ORTHOLOGUE AFUA_2G14860)-RELATED"/>
    <property type="match status" value="1"/>
</dbReference>
<feature type="domain" description="AB hydrolase-1" evidence="1">
    <location>
        <begin position="30"/>
        <end position="128"/>
    </location>
</feature>
<dbReference type="Proteomes" id="UP000642748">
    <property type="component" value="Unassembled WGS sequence"/>
</dbReference>
<dbReference type="GO" id="GO:0016787">
    <property type="term" value="F:hydrolase activity"/>
    <property type="evidence" value="ECO:0007669"/>
    <property type="project" value="UniProtKB-KW"/>
</dbReference>
<evidence type="ECO:0000259" key="1">
    <source>
        <dbReference type="Pfam" id="PF00561"/>
    </source>
</evidence>
<keyword evidence="3" id="KW-1185">Reference proteome</keyword>
<protein>
    <submittedName>
        <fullName evidence="2">Alpha/beta hydrolase</fullName>
    </submittedName>
</protein>
<name>A0A8J3R1L3_9ACTN</name>
<dbReference type="InterPro" id="IPR000073">
    <property type="entry name" value="AB_hydrolase_1"/>
</dbReference>
<evidence type="ECO:0000313" key="2">
    <source>
        <dbReference type="EMBL" id="GIH20129.1"/>
    </source>
</evidence>
<sequence length="240" mass="25774">MTGVEVSERTVEVAGVTIRYRAAGASGAQPVVLLHGGASRAATWDRLAAALVARGRRIVAADLRGHGGSSRTADYPLRGYRDDILGLLDALAIERAALVGHSLGGHVASLLAQDQPDRFTRLVLEEPPVPSRELSDRHGLSSARFLLPALGSFGTRRGYDRRAVVSAVRQLRVPDPSWWDRLPAVSAPALLVSGGPRSHVPPQRLAEVRDGRLVTIPVGHRVHSRAPERFRDAVVPFLTG</sequence>
<comment type="caution">
    <text evidence="2">The sequence shown here is derived from an EMBL/GenBank/DDBJ whole genome shotgun (WGS) entry which is preliminary data.</text>
</comment>
<dbReference type="PANTHER" id="PTHR43798">
    <property type="entry name" value="MONOACYLGLYCEROL LIPASE"/>
    <property type="match status" value="1"/>
</dbReference>
<organism evidence="2 3">
    <name type="scientific">Rugosimonospora africana</name>
    <dbReference type="NCBI Taxonomy" id="556532"/>
    <lineage>
        <taxon>Bacteria</taxon>
        <taxon>Bacillati</taxon>
        <taxon>Actinomycetota</taxon>
        <taxon>Actinomycetes</taxon>
        <taxon>Micromonosporales</taxon>
        <taxon>Micromonosporaceae</taxon>
        <taxon>Rugosimonospora</taxon>
    </lineage>
</organism>
<accession>A0A8J3R1L3</accession>
<evidence type="ECO:0000313" key="3">
    <source>
        <dbReference type="Proteomes" id="UP000642748"/>
    </source>
</evidence>
<proteinExistence type="predicted"/>
<dbReference type="InterPro" id="IPR029058">
    <property type="entry name" value="AB_hydrolase_fold"/>
</dbReference>
<gene>
    <name evidence="2" type="ORF">Raf01_83010</name>
</gene>
<dbReference type="GO" id="GO:0016020">
    <property type="term" value="C:membrane"/>
    <property type="evidence" value="ECO:0007669"/>
    <property type="project" value="TreeGrafter"/>
</dbReference>
<dbReference type="AlphaFoldDB" id="A0A8J3R1L3"/>
<dbReference type="EMBL" id="BONZ01000089">
    <property type="protein sequence ID" value="GIH20129.1"/>
    <property type="molecule type" value="Genomic_DNA"/>
</dbReference>
<keyword evidence="2" id="KW-0378">Hydrolase</keyword>